<gene>
    <name evidence="1" type="ORF">PACLA_8A056038</name>
</gene>
<sequence length="49" mass="5429">SSSSSSSSSSKYSSSKYSKYSKYSLFGETRPAEYNALRFSSFGPIVREI</sequence>
<dbReference type="AlphaFoldDB" id="A0A7D9IEW3"/>
<proteinExistence type="predicted"/>
<comment type="caution">
    <text evidence="1">The sequence shown here is derived from an EMBL/GenBank/DDBJ whole genome shotgun (WGS) entry which is preliminary data.</text>
</comment>
<evidence type="ECO:0000313" key="2">
    <source>
        <dbReference type="Proteomes" id="UP001152795"/>
    </source>
</evidence>
<name>A0A7D9IEW3_PARCT</name>
<feature type="non-terminal residue" evidence="1">
    <location>
        <position position="49"/>
    </location>
</feature>
<organism evidence="1 2">
    <name type="scientific">Paramuricea clavata</name>
    <name type="common">Red gorgonian</name>
    <name type="synonym">Violescent sea-whip</name>
    <dbReference type="NCBI Taxonomy" id="317549"/>
    <lineage>
        <taxon>Eukaryota</taxon>
        <taxon>Metazoa</taxon>
        <taxon>Cnidaria</taxon>
        <taxon>Anthozoa</taxon>
        <taxon>Octocorallia</taxon>
        <taxon>Malacalcyonacea</taxon>
        <taxon>Plexauridae</taxon>
        <taxon>Paramuricea</taxon>
    </lineage>
</organism>
<dbReference type="Proteomes" id="UP001152795">
    <property type="component" value="Unassembled WGS sequence"/>
</dbReference>
<dbReference type="EMBL" id="CACRXK020004884">
    <property type="protein sequence ID" value="CAB4004358.1"/>
    <property type="molecule type" value="Genomic_DNA"/>
</dbReference>
<reference evidence="1" key="1">
    <citation type="submission" date="2020-04" db="EMBL/GenBank/DDBJ databases">
        <authorList>
            <person name="Alioto T."/>
            <person name="Alioto T."/>
            <person name="Gomez Garrido J."/>
        </authorList>
    </citation>
    <scope>NUCLEOTIDE SEQUENCE</scope>
    <source>
        <strain evidence="1">A484AB</strain>
    </source>
</reference>
<keyword evidence="2" id="KW-1185">Reference proteome</keyword>
<accession>A0A7D9IEW3</accession>
<evidence type="ECO:0000313" key="1">
    <source>
        <dbReference type="EMBL" id="CAB4004358.1"/>
    </source>
</evidence>
<protein>
    <submittedName>
        <fullName evidence="1">Uncharacterized protein</fullName>
    </submittedName>
</protein>